<accession>A0ABX2CTS8</accession>
<keyword evidence="3" id="KW-1185">Reference proteome</keyword>
<feature type="transmembrane region" description="Helical" evidence="1">
    <location>
        <begin position="47"/>
        <end position="73"/>
    </location>
</feature>
<keyword evidence="1" id="KW-0472">Membrane</keyword>
<proteinExistence type="predicted"/>
<keyword evidence="1" id="KW-1133">Transmembrane helix</keyword>
<name>A0ABX2CTS8_9CYAN</name>
<evidence type="ECO:0000313" key="3">
    <source>
        <dbReference type="Proteomes" id="UP000702425"/>
    </source>
</evidence>
<organism evidence="2 3">
    <name type="scientific">Microcoleus asticus IPMA8</name>
    <dbReference type="NCBI Taxonomy" id="2563858"/>
    <lineage>
        <taxon>Bacteria</taxon>
        <taxon>Bacillati</taxon>
        <taxon>Cyanobacteriota</taxon>
        <taxon>Cyanophyceae</taxon>
        <taxon>Oscillatoriophycideae</taxon>
        <taxon>Oscillatoriales</taxon>
        <taxon>Microcoleaceae</taxon>
        <taxon>Microcoleus</taxon>
        <taxon>Microcoleus asticus</taxon>
    </lineage>
</organism>
<gene>
    <name evidence="2" type="ORF">E5S67_01386</name>
</gene>
<evidence type="ECO:0000313" key="2">
    <source>
        <dbReference type="EMBL" id="NQE33666.1"/>
    </source>
</evidence>
<keyword evidence="1" id="KW-0812">Transmembrane</keyword>
<comment type="caution">
    <text evidence="2">The sequence shown here is derived from an EMBL/GenBank/DDBJ whole genome shotgun (WGS) entry which is preliminary data.</text>
</comment>
<sequence length="97" mass="11172">MPLQYMRGANLFGILGISTLTIGFDKLAIALLTSIALFFVSMSIFNYIFTVAFGALHFLSLNNFAFILPLPIFKDRYEYMQRRIFFCLTLCPELRDN</sequence>
<evidence type="ECO:0000256" key="1">
    <source>
        <dbReference type="SAM" id="Phobius"/>
    </source>
</evidence>
<reference evidence="2 3" key="1">
    <citation type="journal article" date="2020" name="Sci. Rep.">
        <title>A novel cyanobacterial geosmin producer, revising GeoA distribution and dispersion patterns in Bacteria.</title>
        <authorList>
            <person name="Churro C."/>
            <person name="Semedo-Aguiar A.P."/>
            <person name="Silva A.D."/>
            <person name="Pereira-Leal J.B."/>
            <person name="Leite R.B."/>
        </authorList>
    </citation>
    <scope>NUCLEOTIDE SEQUENCE [LARGE SCALE GENOMIC DNA]</scope>
    <source>
        <strain evidence="2 3">IPMA8</strain>
    </source>
</reference>
<dbReference type="Proteomes" id="UP000702425">
    <property type="component" value="Unassembled WGS sequence"/>
</dbReference>
<protein>
    <submittedName>
        <fullName evidence="2">Uncharacterized protein</fullName>
    </submittedName>
</protein>
<feature type="transmembrane region" description="Helical" evidence="1">
    <location>
        <begin position="12"/>
        <end position="41"/>
    </location>
</feature>
<dbReference type="EMBL" id="SRRZ01000018">
    <property type="protein sequence ID" value="NQE33666.1"/>
    <property type="molecule type" value="Genomic_DNA"/>
</dbReference>